<dbReference type="Proteomes" id="UP000004471">
    <property type="component" value="Unassembled WGS sequence"/>
</dbReference>
<comment type="caution">
    <text evidence="1">The sequence shown here is derived from an EMBL/GenBank/DDBJ whole genome shotgun (WGS) entry which is preliminary data.</text>
</comment>
<protein>
    <submittedName>
        <fullName evidence="1">Uncharacterized protein</fullName>
    </submittedName>
</protein>
<dbReference type="EMBL" id="AEAH01004602">
    <property type="protein sequence ID" value="EGH36239.1"/>
    <property type="molecule type" value="Genomic_DNA"/>
</dbReference>
<accession>F3G197</accession>
<evidence type="ECO:0000313" key="1">
    <source>
        <dbReference type="EMBL" id="EGH36239.1"/>
    </source>
</evidence>
<sequence length="32" mass="3669">RKKRKIIATTDKASRIERQSEKITIDIKGLTA</sequence>
<organism evidence="1 2">
    <name type="scientific">Pseudomonas syringae pv. japonica str. M301072</name>
    <dbReference type="NCBI Taxonomy" id="629262"/>
    <lineage>
        <taxon>Bacteria</taxon>
        <taxon>Pseudomonadati</taxon>
        <taxon>Pseudomonadota</taxon>
        <taxon>Gammaproteobacteria</taxon>
        <taxon>Pseudomonadales</taxon>
        <taxon>Pseudomonadaceae</taxon>
        <taxon>Pseudomonas</taxon>
        <taxon>Pseudomonas syringae</taxon>
    </lineage>
</organism>
<evidence type="ECO:0000313" key="2">
    <source>
        <dbReference type="Proteomes" id="UP000004471"/>
    </source>
</evidence>
<feature type="non-terminal residue" evidence="1">
    <location>
        <position position="1"/>
    </location>
</feature>
<dbReference type="AlphaFoldDB" id="F3G197"/>
<dbReference type="HOGENOM" id="CLU_3393683_0_0_6"/>
<proteinExistence type="predicted"/>
<name>F3G197_PSESX</name>
<reference evidence="1 2" key="1">
    <citation type="journal article" date="2011" name="PLoS Pathog.">
        <title>Dynamic evolution of pathogenicity revealed by sequencing and comparative genomics of 19 Pseudomonas syringae isolates.</title>
        <authorList>
            <person name="Baltrus D.A."/>
            <person name="Nishimura M.T."/>
            <person name="Romanchuk A."/>
            <person name="Chang J.H."/>
            <person name="Mukhtar M.S."/>
            <person name="Cherkis K."/>
            <person name="Roach J."/>
            <person name="Grant S.R."/>
            <person name="Jones C.D."/>
            <person name="Dangl J.L."/>
        </authorList>
    </citation>
    <scope>NUCLEOTIDE SEQUENCE [LARGE SCALE GENOMIC DNA]</scope>
    <source>
        <strain evidence="2">M301072PT</strain>
    </source>
</reference>
<gene>
    <name evidence="1" type="ORF">PSYJA_47083</name>
</gene>